<name>A0A428N4P9_9BACI</name>
<dbReference type="OrthoDB" id="1683573at2"/>
<keyword evidence="2" id="KW-1185">Reference proteome</keyword>
<evidence type="ECO:0000313" key="1">
    <source>
        <dbReference type="EMBL" id="RSL33222.1"/>
    </source>
</evidence>
<dbReference type="Proteomes" id="UP000275076">
    <property type="component" value="Unassembled WGS sequence"/>
</dbReference>
<protein>
    <recommendedName>
        <fullName evidence="3">YlzJ-like protein</fullName>
    </recommendedName>
</protein>
<sequence length="70" mass="7795">MILYTPLAVESIFPPDEKAWENKRTVSIAHGSLTIEKGDEGTWIVAALHSSNPDDYMNADYQPGSVWNES</sequence>
<dbReference type="EMBL" id="RBVX01000009">
    <property type="protein sequence ID" value="RSL33222.1"/>
    <property type="molecule type" value="Genomic_DNA"/>
</dbReference>
<dbReference type="InterPro" id="IPR025619">
    <property type="entry name" value="YlzJ"/>
</dbReference>
<evidence type="ECO:0008006" key="3">
    <source>
        <dbReference type="Google" id="ProtNLM"/>
    </source>
</evidence>
<gene>
    <name evidence="1" type="ORF">D7Z54_11380</name>
</gene>
<dbReference type="RefSeq" id="WP_125555979.1">
    <property type="nucleotide sequence ID" value="NZ_RBVX01000009.1"/>
</dbReference>
<comment type="caution">
    <text evidence="1">The sequence shown here is derived from an EMBL/GenBank/DDBJ whole genome shotgun (WGS) entry which is preliminary data.</text>
</comment>
<dbReference type="AlphaFoldDB" id="A0A428N4P9"/>
<reference evidence="1 2" key="1">
    <citation type="submission" date="2018-10" db="EMBL/GenBank/DDBJ databases">
        <title>Draft genome sequence of Bacillus salarius IM0101, isolated from a hypersaline soil in Inner Mongolia, China.</title>
        <authorList>
            <person name="Yamprayoonswat W."/>
            <person name="Boonvisut S."/>
            <person name="Jumpathong W."/>
            <person name="Sittihan S."/>
            <person name="Ruangsuj P."/>
            <person name="Wanthongcharoen S."/>
            <person name="Thongpramul N."/>
            <person name="Pimmason S."/>
            <person name="Yu B."/>
            <person name="Yasawong M."/>
        </authorList>
    </citation>
    <scope>NUCLEOTIDE SEQUENCE [LARGE SCALE GENOMIC DNA]</scope>
    <source>
        <strain evidence="1 2">IM0101</strain>
    </source>
</reference>
<dbReference type="Pfam" id="PF14035">
    <property type="entry name" value="YlzJ"/>
    <property type="match status" value="1"/>
</dbReference>
<organism evidence="1 2">
    <name type="scientific">Salibacterium salarium</name>
    <dbReference type="NCBI Taxonomy" id="284579"/>
    <lineage>
        <taxon>Bacteria</taxon>
        <taxon>Bacillati</taxon>
        <taxon>Bacillota</taxon>
        <taxon>Bacilli</taxon>
        <taxon>Bacillales</taxon>
        <taxon>Bacillaceae</taxon>
    </lineage>
</organism>
<proteinExistence type="predicted"/>
<accession>A0A428N4P9</accession>
<evidence type="ECO:0000313" key="2">
    <source>
        <dbReference type="Proteomes" id="UP000275076"/>
    </source>
</evidence>